<accession>A0ACD3YQY0</accession>
<dbReference type="Proteomes" id="UP000830768">
    <property type="component" value="Chromosome 2"/>
</dbReference>
<sequence>MAYGTFPNQHAVQPLSQHPGPLNSHPPFRGRARAPSLYGQAAPGQGAGTGAHSGPRPMVNGNVHSSINGNMATGDDSWIPSAHQVISNALQSSGLAVQNHTMVRPPVPLGMSPVPGIGLQSHYRAPPNSPAEGFAQLASAANTYGPGAPVP</sequence>
<proteinExistence type="predicted"/>
<gene>
    <name evidence="1" type="ORF">LCI18_002296</name>
</gene>
<reference evidence="1" key="1">
    <citation type="submission" date="2021-11" db="EMBL/GenBank/DDBJ databases">
        <title>Fusarium solani-melongenae Genome sequencing and assembly.</title>
        <authorList>
            <person name="Xie S."/>
            <person name="Huang L."/>
            <person name="Zhang X."/>
        </authorList>
    </citation>
    <scope>NUCLEOTIDE SEQUENCE</scope>
    <source>
        <strain evidence="1">CRI 24-3</strain>
    </source>
</reference>
<protein>
    <submittedName>
        <fullName evidence="1">Uncharacterized protein</fullName>
    </submittedName>
</protein>
<dbReference type="EMBL" id="CP090031">
    <property type="protein sequence ID" value="UPK91361.1"/>
    <property type="molecule type" value="Genomic_DNA"/>
</dbReference>
<keyword evidence="2" id="KW-1185">Reference proteome</keyword>
<name>A0ACD3YQY0_FUSSC</name>
<organism evidence="1 2">
    <name type="scientific">Fusarium solani subsp. cucurbitae</name>
    <name type="common">Neocosmosporum cucurbitae</name>
    <dbReference type="NCBI Taxonomy" id="2747967"/>
    <lineage>
        <taxon>Eukaryota</taxon>
        <taxon>Fungi</taxon>
        <taxon>Dikarya</taxon>
        <taxon>Ascomycota</taxon>
        <taxon>Pezizomycotina</taxon>
        <taxon>Sordariomycetes</taxon>
        <taxon>Hypocreomycetidae</taxon>
        <taxon>Hypocreales</taxon>
        <taxon>Nectriaceae</taxon>
        <taxon>Fusarium</taxon>
        <taxon>Fusarium solani species complex</taxon>
    </lineage>
</organism>
<evidence type="ECO:0000313" key="1">
    <source>
        <dbReference type="EMBL" id="UPK91361.1"/>
    </source>
</evidence>
<evidence type="ECO:0000313" key="2">
    <source>
        <dbReference type="Proteomes" id="UP000830768"/>
    </source>
</evidence>